<dbReference type="EMBL" id="CM056815">
    <property type="protein sequence ID" value="KAJ8629329.1"/>
    <property type="molecule type" value="Genomic_DNA"/>
</dbReference>
<evidence type="ECO:0000313" key="1">
    <source>
        <dbReference type="EMBL" id="KAJ8629329.1"/>
    </source>
</evidence>
<dbReference type="Proteomes" id="UP001234297">
    <property type="component" value="Chromosome 7"/>
</dbReference>
<protein>
    <submittedName>
        <fullName evidence="1">Uncharacterized protein</fullName>
    </submittedName>
</protein>
<organism evidence="1 2">
    <name type="scientific">Persea americana</name>
    <name type="common">Avocado</name>
    <dbReference type="NCBI Taxonomy" id="3435"/>
    <lineage>
        <taxon>Eukaryota</taxon>
        <taxon>Viridiplantae</taxon>
        <taxon>Streptophyta</taxon>
        <taxon>Embryophyta</taxon>
        <taxon>Tracheophyta</taxon>
        <taxon>Spermatophyta</taxon>
        <taxon>Magnoliopsida</taxon>
        <taxon>Magnoliidae</taxon>
        <taxon>Laurales</taxon>
        <taxon>Lauraceae</taxon>
        <taxon>Persea</taxon>
    </lineage>
</organism>
<accession>A0ACC2L7B8</accession>
<proteinExistence type="predicted"/>
<reference evidence="1 2" key="1">
    <citation type="journal article" date="2022" name="Hortic Res">
        <title>A haplotype resolved chromosomal level avocado genome allows analysis of novel avocado genes.</title>
        <authorList>
            <person name="Nath O."/>
            <person name="Fletcher S.J."/>
            <person name="Hayward A."/>
            <person name="Shaw L.M."/>
            <person name="Masouleh A.K."/>
            <person name="Furtado A."/>
            <person name="Henry R.J."/>
            <person name="Mitter N."/>
        </authorList>
    </citation>
    <scope>NUCLEOTIDE SEQUENCE [LARGE SCALE GENOMIC DNA]</scope>
    <source>
        <strain evidence="2">cv. Hass</strain>
    </source>
</reference>
<comment type="caution">
    <text evidence="1">The sequence shown here is derived from an EMBL/GenBank/DDBJ whole genome shotgun (WGS) entry which is preliminary data.</text>
</comment>
<sequence length="269" mass="31144">MKIASNRPHVASISLRAALFHSTPVSDRKRRTHWDSGVGSFRDSSKRHNSYAKRVRKMGAKQTLLRNINAYADHLFESWKEGDYENDPSSSRWFKRQYWDNRTKKNSNGSWGFQWRSCRRNEGFQFCHSDGEEIEIIFRSAIGGERDFRWSFNSEKDFNWRNSSGYSNYRSSWNWRFGTDDEDSVDDEDDTSTDCYSSESVLASDRQILGLSASGPLNLEEVKNAYRACALRWHPDRHQGPSKVAAEEQFKHCSAAYQNLCDKLATCSG</sequence>
<keyword evidence="2" id="KW-1185">Reference proteome</keyword>
<gene>
    <name evidence="1" type="ORF">MRB53_022652</name>
</gene>
<evidence type="ECO:0000313" key="2">
    <source>
        <dbReference type="Proteomes" id="UP001234297"/>
    </source>
</evidence>
<name>A0ACC2L7B8_PERAE</name>